<sequence length="139" mass="15253">MSFANPGDDEIRTLLEHTRRIAVVGISDKPGRASHGVSKLMQRWGFTIIPVNPLLDEVLGEKCYPNLLAIPEPVDLVNVFRRPAEVDAIVDDALAIGAPALWLQLDVINEAAAQRAQDAGMTVIMDRCLMVDYGRLCSE</sequence>
<dbReference type="PANTHER" id="PTHR33303:SF2">
    <property type="entry name" value="COA-BINDING DOMAIN-CONTAINING PROTEIN"/>
    <property type="match status" value="1"/>
</dbReference>
<dbReference type="RefSeq" id="WP_194115420.1">
    <property type="nucleotide sequence ID" value="NZ_JADFUA010000003.1"/>
</dbReference>
<reference evidence="2 3" key="1">
    <citation type="submission" date="2020-10" db="EMBL/GenBank/DDBJ databases">
        <title>The genome sequence of Chitinilyticum litopenaei 4Y14.</title>
        <authorList>
            <person name="Liu Y."/>
        </authorList>
    </citation>
    <scope>NUCLEOTIDE SEQUENCE [LARGE SCALE GENOMIC DNA]</scope>
    <source>
        <strain evidence="2 3">4Y14</strain>
    </source>
</reference>
<dbReference type="AlphaFoldDB" id="A0A8J7FMD7"/>
<organism evidence="2 3">
    <name type="scientific">Chitinilyticum piscinae</name>
    <dbReference type="NCBI Taxonomy" id="2866724"/>
    <lineage>
        <taxon>Bacteria</taxon>
        <taxon>Pseudomonadati</taxon>
        <taxon>Pseudomonadota</taxon>
        <taxon>Betaproteobacteria</taxon>
        <taxon>Neisseriales</taxon>
        <taxon>Chitinibacteraceae</taxon>
        <taxon>Chitinilyticum</taxon>
    </lineage>
</organism>
<evidence type="ECO:0000313" key="2">
    <source>
        <dbReference type="EMBL" id="MBE9608879.1"/>
    </source>
</evidence>
<keyword evidence="3" id="KW-1185">Reference proteome</keyword>
<name>A0A8J7FMD7_9NEIS</name>
<dbReference type="Pfam" id="PF13380">
    <property type="entry name" value="CoA_binding_2"/>
    <property type="match status" value="1"/>
</dbReference>
<dbReference type="InterPro" id="IPR003781">
    <property type="entry name" value="CoA-bd"/>
</dbReference>
<dbReference type="SMART" id="SM00881">
    <property type="entry name" value="CoA_binding"/>
    <property type="match status" value="1"/>
</dbReference>
<dbReference type="PANTHER" id="PTHR33303">
    <property type="entry name" value="CYTOPLASMIC PROTEIN-RELATED"/>
    <property type="match status" value="1"/>
</dbReference>
<feature type="domain" description="CoA-binding" evidence="1">
    <location>
        <begin position="14"/>
        <end position="107"/>
    </location>
</feature>
<evidence type="ECO:0000313" key="3">
    <source>
        <dbReference type="Proteomes" id="UP000604481"/>
    </source>
</evidence>
<dbReference type="InterPro" id="IPR036291">
    <property type="entry name" value="NAD(P)-bd_dom_sf"/>
</dbReference>
<dbReference type="Gene3D" id="3.40.50.720">
    <property type="entry name" value="NAD(P)-binding Rossmann-like Domain"/>
    <property type="match status" value="1"/>
</dbReference>
<dbReference type="Proteomes" id="UP000604481">
    <property type="component" value="Unassembled WGS sequence"/>
</dbReference>
<accession>A0A8J7FMD7</accession>
<proteinExistence type="predicted"/>
<evidence type="ECO:0000259" key="1">
    <source>
        <dbReference type="SMART" id="SM00881"/>
    </source>
</evidence>
<dbReference type="EMBL" id="JADFUA010000003">
    <property type="protein sequence ID" value="MBE9608879.1"/>
    <property type="molecule type" value="Genomic_DNA"/>
</dbReference>
<comment type="caution">
    <text evidence="2">The sequence shown here is derived from an EMBL/GenBank/DDBJ whole genome shotgun (WGS) entry which is preliminary data.</text>
</comment>
<dbReference type="SUPFAM" id="SSF51735">
    <property type="entry name" value="NAD(P)-binding Rossmann-fold domains"/>
    <property type="match status" value="1"/>
</dbReference>
<gene>
    <name evidence="2" type="ORF">INR99_05910</name>
</gene>
<protein>
    <submittedName>
        <fullName evidence="2">CoA-binding protein</fullName>
    </submittedName>
</protein>